<dbReference type="InterPro" id="IPR002938">
    <property type="entry name" value="FAD-bd"/>
</dbReference>
<dbReference type="Pfam" id="PF01494">
    <property type="entry name" value="FAD_binding_3"/>
    <property type="match status" value="1"/>
</dbReference>
<dbReference type="Gene3D" id="3.30.9.10">
    <property type="entry name" value="D-Amino Acid Oxidase, subunit A, domain 2"/>
    <property type="match status" value="1"/>
</dbReference>
<dbReference type="EMBL" id="JAVDWV010000011">
    <property type="protein sequence ID" value="MDR7155707.1"/>
    <property type="molecule type" value="Genomic_DNA"/>
</dbReference>
<comment type="cofactor">
    <cofactor evidence="1">
        <name>FAD</name>
        <dbReference type="ChEBI" id="CHEBI:57692"/>
    </cofactor>
</comment>
<keyword evidence="3" id="KW-0274">FAD</keyword>
<dbReference type="SUPFAM" id="SSF51905">
    <property type="entry name" value="FAD/NAD(P)-binding domain"/>
    <property type="match status" value="1"/>
</dbReference>
<protein>
    <submittedName>
        <fullName evidence="5">2-polyprenyl-6-methoxyphenol hydroxylase-like FAD-dependent oxidoreductase</fullName>
    </submittedName>
</protein>
<evidence type="ECO:0000256" key="2">
    <source>
        <dbReference type="ARBA" id="ARBA00022630"/>
    </source>
</evidence>
<keyword evidence="2" id="KW-0285">Flavoprotein</keyword>
<dbReference type="PANTHER" id="PTHR43004:SF19">
    <property type="entry name" value="BINDING MONOOXYGENASE, PUTATIVE (JCVI)-RELATED"/>
    <property type="match status" value="1"/>
</dbReference>
<evidence type="ECO:0000259" key="4">
    <source>
        <dbReference type="Pfam" id="PF01494"/>
    </source>
</evidence>
<evidence type="ECO:0000256" key="3">
    <source>
        <dbReference type="ARBA" id="ARBA00022827"/>
    </source>
</evidence>
<feature type="domain" description="FAD-binding" evidence="4">
    <location>
        <begin position="10"/>
        <end position="361"/>
    </location>
</feature>
<dbReference type="RefSeq" id="WP_310225256.1">
    <property type="nucleotide sequence ID" value="NZ_JAVDWV010000011.1"/>
</dbReference>
<evidence type="ECO:0000256" key="1">
    <source>
        <dbReference type="ARBA" id="ARBA00001974"/>
    </source>
</evidence>
<dbReference type="Pfam" id="PF21274">
    <property type="entry name" value="Rng_hyd_C"/>
    <property type="match status" value="1"/>
</dbReference>
<keyword evidence="6" id="KW-1185">Reference proteome</keyword>
<accession>A0ABU1X3J0</accession>
<reference evidence="5 6" key="1">
    <citation type="submission" date="2023-07" db="EMBL/GenBank/DDBJ databases">
        <title>Sorghum-associated microbial communities from plants grown in Nebraska, USA.</title>
        <authorList>
            <person name="Schachtman D."/>
        </authorList>
    </citation>
    <scope>NUCLEOTIDE SEQUENCE [LARGE SCALE GENOMIC DNA]</scope>
    <source>
        <strain evidence="5 6">4256</strain>
    </source>
</reference>
<dbReference type="Proteomes" id="UP001267638">
    <property type="component" value="Unassembled WGS sequence"/>
</dbReference>
<name>A0ABU1X3J0_SPHXE</name>
<dbReference type="PANTHER" id="PTHR43004">
    <property type="entry name" value="TRK SYSTEM POTASSIUM UPTAKE PROTEIN"/>
    <property type="match status" value="1"/>
</dbReference>
<proteinExistence type="predicted"/>
<dbReference type="NCBIfam" id="NF004780">
    <property type="entry name" value="PRK06126.1"/>
    <property type="match status" value="1"/>
</dbReference>
<dbReference type="InterPro" id="IPR036188">
    <property type="entry name" value="FAD/NAD-bd_sf"/>
</dbReference>
<comment type="caution">
    <text evidence="5">The sequence shown here is derived from an EMBL/GenBank/DDBJ whole genome shotgun (WGS) entry which is preliminary data.</text>
</comment>
<dbReference type="InterPro" id="IPR050641">
    <property type="entry name" value="RIFMO-like"/>
</dbReference>
<gene>
    <name evidence="5" type="ORF">J2W40_002543</name>
</gene>
<evidence type="ECO:0000313" key="6">
    <source>
        <dbReference type="Proteomes" id="UP001267638"/>
    </source>
</evidence>
<organism evidence="5 6">
    <name type="scientific">Sphingobium xenophagum</name>
    <dbReference type="NCBI Taxonomy" id="121428"/>
    <lineage>
        <taxon>Bacteria</taxon>
        <taxon>Pseudomonadati</taxon>
        <taxon>Pseudomonadota</taxon>
        <taxon>Alphaproteobacteria</taxon>
        <taxon>Sphingomonadales</taxon>
        <taxon>Sphingomonadaceae</taxon>
        <taxon>Sphingobium</taxon>
    </lineage>
</organism>
<evidence type="ECO:0000313" key="5">
    <source>
        <dbReference type="EMBL" id="MDR7155707.1"/>
    </source>
</evidence>
<sequence>MRAELQDKFPIVIVGSGPTGLALAIELGTRDVPCIILEREQRRGHAPRAKTTNVRTREIMRRWGISDALAQASPFGVDYPSHIHFVTRMDGYGLARFEHAANCAPARDDRYSEHGQWIPQYKLEAVLFEKARQLPSIEFLFATEFIGLVQGEDGVDVQVRNHATGSSDTIRASFLIGADGPRSSVREAIGARMDGTYGLSRNYNVIFRAPGLAEAHPHGPGIMYWLINPDAPSVVGPMDDDDRWFFGPMGLPADLTLTDDEMVVLIKRSTGVDLPYEILSSDVWIASRLLADRYRVGRVFLAGDACHLHPPFGGYGMNMGVADALDLGWKLAATVEGWGGSELLDSYEAERRPVHHIVMDEAENNHKVAPNQLMRHGIEEPTAEGESIRAEVSELIARTKKQEFHTLGIVLGLRYLASPIIVPDGTEKDWVPNRDYVPSAAPGCLAPHSWLADGRSLYDLFGAGFTLLAFDGVEQAYIDRAGAEAAELQVPLEVVRIGDVELARVYERKMALIRPDQHIAWRGDVWPDDHLFRTVTGFGTAIANLAEMDS</sequence>
<dbReference type="Gene3D" id="3.40.30.120">
    <property type="match status" value="1"/>
</dbReference>
<dbReference type="PRINTS" id="PR00420">
    <property type="entry name" value="RNGMNOXGNASE"/>
</dbReference>
<dbReference type="Gene3D" id="3.50.50.60">
    <property type="entry name" value="FAD/NAD(P)-binding domain"/>
    <property type="match status" value="1"/>
</dbReference>